<evidence type="ECO:0000313" key="1">
    <source>
        <dbReference type="EMBL" id="RFU73675.1"/>
    </source>
</evidence>
<feature type="non-terminal residue" evidence="1">
    <location>
        <position position="72"/>
    </location>
</feature>
<dbReference type="Proteomes" id="UP000266272">
    <property type="component" value="Unassembled WGS sequence"/>
</dbReference>
<comment type="caution">
    <text evidence="1">The sequence shown here is derived from an EMBL/GenBank/DDBJ whole genome shotgun (WGS) entry which is preliminary data.</text>
</comment>
<reference evidence="1 2" key="1">
    <citation type="journal article" date="2018" name="PLoS Pathog.">
        <title>Evolution of structural diversity of trichothecenes, a family of toxins produced by plant pathogenic and entomopathogenic fungi.</title>
        <authorList>
            <person name="Proctor R.H."/>
            <person name="McCormick S.P."/>
            <person name="Kim H.S."/>
            <person name="Cardoza R.E."/>
            <person name="Stanley A.M."/>
            <person name="Lindo L."/>
            <person name="Kelly A."/>
            <person name="Brown D.W."/>
            <person name="Lee T."/>
            <person name="Vaughan M.M."/>
            <person name="Alexander N.J."/>
            <person name="Busman M."/>
            <person name="Gutierrez S."/>
        </authorList>
    </citation>
    <scope>NUCLEOTIDE SEQUENCE [LARGE SCALE GENOMIC DNA]</scope>
    <source>
        <strain evidence="1 2">IBT 40837</strain>
    </source>
</reference>
<keyword evidence="2" id="KW-1185">Reference proteome</keyword>
<dbReference type="OrthoDB" id="10513242at2759"/>
<accession>A0A395NC58</accession>
<sequence>MQSLMSCLMWPDQTTLAEFRSHPHHGSQTVEPNAYHGPIVPELWEDRTSPGGPTAAMKRDDGLPMWLSYMYV</sequence>
<dbReference type="AlphaFoldDB" id="A0A395NC58"/>
<proteinExistence type="predicted"/>
<evidence type="ECO:0000313" key="2">
    <source>
        <dbReference type="Proteomes" id="UP000266272"/>
    </source>
</evidence>
<name>A0A395NC58_TRIAR</name>
<dbReference type="EMBL" id="PXOA01000621">
    <property type="protein sequence ID" value="RFU73675.1"/>
    <property type="molecule type" value="Genomic_DNA"/>
</dbReference>
<gene>
    <name evidence="1" type="ORF">TARUN_8570</name>
</gene>
<organism evidence="1 2">
    <name type="scientific">Trichoderma arundinaceum</name>
    <dbReference type="NCBI Taxonomy" id="490622"/>
    <lineage>
        <taxon>Eukaryota</taxon>
        <taxon>Fungi</taxon>
        <taxon>Dikarya</taxon>
        <taxon>Ascomycota</taxon>
        <taxon>Pezizomycotina</taxon>
        <taxon>Sordariomycetes</taxon>
        <taxon>Hypocreomycetidae</taxon>
        <taxon>Hypocreales</taxon>
        <taxon>Hypocreaceae</taxon>
        <taxon>Trichoderma</taxon>
    </lineage>
</organism>
<protein>
    <submittedName>
        <fullName evidence="1">Uncharacterized protein</fullName>
    </submittedName>
</protein>